<comment type="caution">
    <text evidence="1">The sequence shown here is derived from an EMBL/GenBank/DDBJ whole genome shotgun (WGS) entry which is preliminary data.</text>
</comment>
<evidence type="ECO:0000313" key="1">
    <source>
        <dbReference type="EMBL" id="KAL1516077.1"/>
    </source>
</evidence>
<proteinExistence type="predicted"/>
<accession>A0ABD1FAE8</accession>
<organism evidence="1 2">
    <name type="scientific">Hypothenemus hampei</name>
    <name type="common">Coffee berry borer</name>
    <dbReference type="NCBI Taxonomy" id="57062"/>
    <lineage>
        <taxon>Eukaryota</taxon>
        <taxon>Metazoa</taxon>
        <taxon>Ecdysozoa</taxon>
        <taxon>Arthropoda</taxon>
        <taxon>Hexapoda</taxon>
        <taxon>Insecta</taxon>
        <taxon>Pterygota</taxon>
        <taxon>Neoptera</taxon>
        <taxon>Endopterygota</taxon>
        <taxon>Coleoptera</taxon>
        <taxon>Polyphaga</taxon>
        <taxon>Cucujiformia</taxon>
        <taxon>Curculionidae</taxon>
        <taxon>Scolytinae</taxon>
        <taxon>Hypothenemus</taxon>
    </lineage>
</organism>
<keyword evidence="2" id="KW-1185">Reference proteome</keyword>
<sequence>MVQNESIFLDIQGYTCSFGYVVKEIAIFDGLRSAVFLFQPPFSRALLSDSDKKIVQWAEDHYHGLEWESGYISLNELEPILMHVLKFYNNPKIFLKGTKKFEVLKEFLSETRIHLIPNESEPMLTGDLEWKKHFGFVLGRAGCSSTSVIGLEQYFLR</sequence>
<dbReference type="EMBL" id="JBDJPC010000001">
    <property type="protein sequence ID" value="KAL1516077.1"/>
    <property type="molecule type" value="Genomic_DNA"/>
</dbReference>
<protein>
    <submittedName>
        <fullName evidence="1">Uncharacterized protein</fullName>
    </submittedName>
</protein>
<name>A0ABD1FAE8_HYPHA</name>
<dbReference type="AlphaFoldDB" id="A0ABD1FAE8"/>
<gene>
    <name evidence="1" type="ORF">ABEB36_000001</name>
</gene>
<reference evidence="1 2" key="1">
    <citation type="submission" date="2024-05" db="EMBL/GenBank/DDBJ databases">
        <title>Genetic variation in Jamaican populations of the coffee berry borer (Hypothenemus hampei).</title>
        <authorList>
            <person name="Errbii M."/>
            <person name="Myrie A."/>
        </authorList>
    </citation>
    <scope>NUCLEOTIDE SEQUENCE [LARGE SCALE GENOMIC DNA]</scope>
    <source>
        <strain evidence="1">JA-Hopewell-2020-01-JO</strain>
        <tissue evidence="1">Whole body</tissue>
    </source>
</reference>
<evidence type="ECO:0000313" key="2">
    <source>
        <dbReference type="Proteomes" id="UP001566132"/>
    </source>
</evidence>
<dbReference type="Proteomes" id="UP001566132">
    <property type="component" value="Unassembled WGS sequence"/>
</dbReference>